<name>A0A0F8X518_9ZZZZ</name>
<sequence length="227" mass="25904">KDFQRVETSQIMKVFTIRRRTFAKRAVKIKPFASKQKLEAKVSIDPPGGQARADIFAKFETPSIKRPRGSRIAVPKEVRRTKTGIISKAKRPRSFQFQQVGKALRGKQRTFMIRLPGGRGGIYQRTGPRGRRRGGRAMASSISTRKRFDTRIRTLYRFTPQARIDDRLEFVDTGKKTIKAEFPKNFHQAFEKALATARRSDPKAKYISRQARRIARADVSGVGRGGR</sequence>
<accession>A0A0F8X518</accession>
<reference evidence="2" key="1">
    <citation type="journal article" date="2015" name="Nature">
        <title>Complex archaea that bridge the gap between prokaryotes and eukaryotes.</title>
        <authorList>
            <person name="Spang A."/>
            <person name="Saw J.H."/>
            <person name="Jorgensen S.L."/>
            <person name="Zaremba-Niedzwiedzka K."/>
            <person name="Martijn J."/>
            <person name="Lind A.E."/>
            <person name="van Eijk R."/>
            <person name="Schleper C."/>
            <person name="Guy L."/>
            <person name="Ettema T.J."/>
        </authorList>
    </citation>
    <scope>NUCLEOTIDE SEQUENCE</scope>
</reference>
<proteinExistence type="predicted"/>
<feature type="region of interest" description="Disordered" evidence="1">
    <location>
        <begin position="117"/>
        <end position="143"/>
    </location>
</feature>
<organism evidence="2">
    <name type="scientific">marine sediment metagenome</name>
    <dbReference type="NCBI Taxonomy" id="412755"/>
    <lineage>
        <taxon>unclassified sequences</taxon>
        <taxon>metagenomes</taxon>
        <taxon>ecological metagenomes</taxon>
    </lineage>
</organism>
<evidence type="ECO:0000313" key="2">
    <source>
        <dbReference type="EMBL" id="KKK64212.1"/>
    </source>
</evidence>
<feature type="non-terminal residue" evidence="2">
    <location>
        <position position="1"/>
    </location>
</feature>
<evidence type="ECO:0000256" key="1">
    <source>
        <dbReference type="SAM" id="MobiDB-lite"/>
    </source>
</evidence>
<dbReference type="EMBL" id="LAZR01061126">
    <property type="protein sequence ID" value="KKK64212.1"/>
    <property type="molecule type" value="Genomic_DNA"/>
</dbReference>
<gene>
    <name evidence="2" type="ORF">LCGC14_2986480</name>
</gene>
<dbReference type="AlphaFoldDB" id="A0A0F8X518"/>
<protein>
    <submittedName>
        <fullName evidence="2">Uncharacterized protein</fullName>
    </submittedName>
</protein>
<comment type="caution">
    <text evidence="2">The sequence shown here is derived from an EMBL/GenBank/DDBJ whole genome shotgun (WGS) entry which is preliminary data.</text>
</comment>